<organism evidence="1 2">
    <name type="scientific">Colocasia esculenta</name>
    <name type="common">Wild taro</name>
    <name type="synonym">Arum esculentum</name>
    <dbReference type="NCBI Taxonomy" id="4460"/>
    <lineage>
        <taxon>Eukaryota</taxon>
        <taxon>Viridiplantae</taxon>
        <taxon>Streptophyta</taxon>
        <taxon>Embryophyta</taxon>
        <taxon>Tracheophyta</taxon>
        <taxon>Spermatophyta</taxon>
        <taxon>Magnoliopsida</taxon>
        <taxon>Liliopsida</taxon>
        <taxon>Araceae</taxon>
        <taxon>Aroideae</taxon>
        <taxon>Colocasieae</taxon>
        <taxon>Colocasia</taxon>
    </lineage>
</organism>
<proteinExistence type="predicted"/>
<evidence type="ECO:0000313" key="2">
    <source>
        <dbReference type="Proteomes" id="UP000652761"/>
    </source>
</evidence>
<dbReference type="Proteomes" id="UP000652761">
    <property type="component" value="Unassembled WGS sequence"/>
</dbReference>
<comment type="caution">
    <text evidence="1">The sequence shown here is derived from an EMBL/GenBank/DDBJ whole genome shotgun (WGS) entry which is preliminary data.</text>
</comment>
<dbReference type="EMBL" id="NMUH01004317">
    <property type="protein sequence ID" value="MQM09211.1"/>
    <property type="molecule type" value="Genomic_DNA"/>
</dbReference>
<reference evidence="1" key="1">
    <citation type="submission" date="2017-07" db="EMBL/GenBank/DDBJ databases">
        <title>Taro Niue Genome Assembly and Annotation.</title>
        <authorList>
            <person name="Atibalentja N."/>
            <person name="Keating K."/>
            <person name="Fields C.J."/>
        </authorList>
    </citation>
    <scope>NUCLEOTIDE SEQUENCE</scope>
    <source>
        <strain evidence="1">Niue_2</strain>
        <tissue evidence="1">Leaf</tissue>
    </source>
</reference>
<accession>A0A843WVG9</accession>
<name>A0A843WVG9_COLES</name>
<protein>
    <submittedName>
        <fullName evidence="1">Uncharacterized protein</fullName>
    </submittedName>
</protein>
<keyword evidence="2" id="KW-1185">Reference proteome</keyword>
<dbReference type="AlphaFoldDB" id="A0A843WVG9"/>
<gene>
    <name evidence="1" type="ORF">Taro_042078</name>
</gene>
<sequence length="185" mass="20002">MGLAGCATVCRQSWYVAAVQTSQGRRFDAEAADAARACGWAEVCAEVAAKPERCRDGAARGAGAMEGEAVQIRCEAGPCVQRKREAAIPREADAPGRGLEFDFGFGFSSLLCKGIELFLVASANSEGCEFLILLVFSRAGRELSGSMVRRFQRVSNSSCIQQSREGVVWFDGSEISERQFKNLML</sequence>
<evidence type="ECO:0000313" key="1">
    <source>
        <dbReference type="EMBL" id="MQM09211.1"/>
    </source>
</evidence>